<accession>A0A7C8FSR1</accession>
<dbReference type="RefSeq" id="WP_158036863.1">
    <property type="nucleotide sequence ID" value="NZ_BAAAZV010000016.1"/>
</dbReference>
<evidence type="ECO:0000259" key="8">
    <source>
        <dbReference type="Pfam" id="PF05425"/>
    </source>
</evidence>
<dbReference type="InterPro" id="IPR032694">
    <property type="entry name" value="CopC/D"/>
</dbReference>
<evidence type="ECO:0000256" key="3">
    <source>
        <dbReference type="ARBA" id="ARBA00022692"/>
    </source>
</evidence>
<dbReference type="Pfam" id="PF05425">
    <property type="entry name" value="CopD"/>
    <property type="match status" value="1"/>
</dbReference>
<evidence type="ECO:0000256" key="2">
    <source>
        <dbReference type="ARBA" id="ARBA00022475"/>
    </source>
</evidence>
<dbReference type="PANTHER" id="PTHR34820">
    <property type="entry name" value="INNER MEMBRANE PROTEIN YEBZ"/>
    <property type="match status" value="1"/>
</dbReference>
<dbReference type="Proteomes" id="UP000481339">
    <property type="component" value="Unassembled WGS sequence"/>
</dbReference>
<organism evidence="9 10">
    <name type="scientific">Pseudoclavibacter caeni</name>
    <dbReference type="NCBI Taxonomy" id="908846"/>
    <lineage>
        <taxon>Bacteria</taxon>
        <taxon>Bacillati</taxon>
        <taxon>Actinomycetota</taxon>
        <taxon>Actinomycetes</taxon>
        <taxon>Micrococcales</taxon>
        <taxon>Microbacteriaceae</taxon>
        <taxon>Pseudoclavibacter</taxon>
    </lineage>
</organism>
<evidence type="ECO:0000256" key="4">
    <source>
        <dbReference type="ARBA" id="ARBA00022989"/>
    </source>
</evidence>
<evidence type="ECO:0000256" key="6">
    <source>
        <dbReference type="SAM" id="MobiDB-lite"/>
    </source>
</evidence>
<comment type="caution">
    <text evidence="9">The sequence shown here is derived from an EMBL/GenBank/DDBJ whole genome shotgun (WGS) entry which is preliminary data.</text>
</comment>
<dbReference type="GO" id="GO:0005886">
    <property type="term" value="C:plasma membrane"/>
    <property type="evidence" value="ECO:0007669"/>
    <property type="project" value="UniProtKB-SubCell"/>
</dbReference>
<comment type="subcellular location">
    <subcellularLocation>
        <location evidence="1">Cell membrane</location>
        <topology evidence="1">Multi-pass membrane protein</topology>
    </subcellularLocation>
</comment>
<feature type="transmembrane region" description="Helical" evidence="7">
    <location>
        <begin position="206"/>
        <end position="227"/>
    </location>
</feature>
<proteinExistence type="predicted"/>
<feature type="transmembrane region" description="Helical" evidence="7">
    <location>
        <begin position="134"/>
        <end position="155"/>
    </location>
</feature>
<keyword evidence="4 7" id="KW-1133">Transmembrane helix</keyword>
<feature type="domain" description="Copper resistance protein D" evidence="8">
    <location>
        <begin position="167"/>
        <end position="259"/>
    </location>
</feature>
<feature type="transmembrane region" description="Helical" evidence="7">
    <location>
        <begin position="41"/>
        <end position="59"/>
    </location>
</feature>
<evidence type="ECO:0000256" key="5">
    <source>
        <dbReference type="ARBA" id="ARBA00023136"/>
    </source>
</evidence>
<dbReference type="EMBL" id="WBKA01000009">
    <property type="protein sequence ID" value="KAB1631114.1"/>
    <property type="molecule type" value="Genomic_DNA"/>
</dbReference>
<sequence>MLASLIETAGAVQLLAALPAAGLVIGWRLAGTPPLPRTRHVLALVALLATAALVPLDAARVLGLAPDAVWRPAAWLPGVTWQPLLALALAAAGLVGALLPGRGTWVTLLLLAAPVATGHSVSVTPHPLMVGADVVHLLVGAFWAGGLLALARLLADRAADPRHALDVAGRFSALAAWSVGLIVVSGLGMAWLVLGGRWTPLLTTAWGHLLLLKIALVAGVLPIAGWNRWRLLPALHRALAAESGTHDVPRRTTETESGAVQATPDALDVSPGPADAEPVPRHAPPEATDARPGAVALHLNTVAVLASLRRAVGWEALVLAALLTVTGVLTTQSPHEMTAAAAVSAETTPATVASVVPVIGSDARELIAAAPAELGAPTDAAPETITPAERGR</sequence>
<feature type="transmembrane region" description="Helical" evidence="7">
    <location>
        <begin position="12"/>
        <end position="29"/>
    </location>
</feature>
<feature type="transmembrane region" description="Helical" evidence="7">
    <location>
        <begin position="167"/>
        <end position="194"/>
    </location>
</feature>
<evidence type="ECO:0000313" key="10">
    <source>
        <dbReference type="Proteomes" id="UP000481339"/>
    </source>
</evidence>
<feature type="compositionally biased region" description="Basic and acidic residues" evidence="6">
    <location>
        <begin position="244"/>
        <end position="254"/>
    </location>
</feature>
<protein>
    <submittedName>
        <fullName evidence="9">CopD family protein</fullName>
    </submittedName>
</protein>
<evidence type="ECO:0000313" key="9">
    <source>
        <dbReference type="EMBL" id="KAB1631114.1"/>
    </source>
</evidence>
<feature type="transmembrane region" description="Helical" evidence="7">
    <location>
        <begin position="79"/>
        <end position="98"/>
    </location>
</feature>
<keyword evidence="10" id="KW-1185">Reference proteome</keyword>
<keyword evidence="2" id="KW-1003">Cell membrane</keyword>
<name>A0A7C8FSR1_9MICO</name>
<dbReference type="InterPro" id="IPR008457">
    <property type="entry name" value="Cu-R_CopD_dom"/>
</dbReference>
<feature type="transmembrane region" description="Helical" evidence="7">
    <location>
        <begin position="105"/>
        <end position="122"/>
    </location>
</feature>
<evidence type="ECO:0000256" key="1">
    <source>
        <dbReference type="ARBA" id="ARBA00004651"/>
    </source>
</evidence>
<keyword evidence="3 7" id="KW-0812">Transmembrane</keyword>
<dbReference type="AlphaFoldDB" id="A0A7C8FSR1"/>
<feature type="region of interest" description="Disordered" evidence="6">
    <location>
        <begin position="243"/>
        <end position="288"/>
    </location>
</feature>
<reference evidence="9 10" key="1">
    <citation type="submission" date="2019-09" db="EMBL/GenBank/DDBJ databases">
        <title>Phylogeny of genus Pseudoclavibacter and closely related genus.</title>
        <authorList>
            <person name="Li Y."/>
        </authorList>
    </citation>
    <scope>NUCLEOTIDE SEQUENCE [LARGE SCALE GENOMIC DNA]</scope>
    <source>
        <strain evidence="9 10">JCM 16921</strain>
    </source>
</reference>
<dbReference type="GO" id="GO:0006825">
    <property type="term" value="P:copper ion transport"/>
    <property type="evidence" value="ECO:0007669"/>
    <property type="project" value="InterPro"/>
</dbReference>
<evidence type="ECO:0000256" key="7">
    <source>
        <dbReference type="SAM" id="Phobius"/>
    </source>
</evidence>
<gene>
    <name evidence="9" type="ORF">F8O02_08745</name>
</gene>
<dbReference type="PANTHER" id="PTHR34820:SF4">
    <property type="entry name" value="INNER MEMBRANE PROTEIN YEBZ"/>
    <property type="match status" value="1"/>
</dbReference>
<keyword evidence="5 7" id="KW-0472">Membrane</keyword>